<name>A0A078S3U5_BACUN</name>
<dbReference type="InterPro" id="IPR016667">
    <property type="entry name" value="Caps_polysacc_synth_CpsB/CapC"/>
</dbReference>
<evidence type="ECO:0000313" key="7">
    <source>
        <dbReference type="Proteomes" id="UP000028013"/>
    </source>
</evidence>
<dbReference type="Proteomes" id="UP000028013">
    <property type="component" value="Unassembled WGS sequence"/>
</dbReference>
<dbReference type="EMBL" id="JNHN01000107">
    <property type="protein sequence ID" value="KDS56174.1"/>
    <property type="molecule type" value="Genomic_DNA"/>
</dbReference>
<evidence type="ECO:0000256" key="4">
    <source>
        <dbReference type="ARBA" id="ARBA00051722"/>
    </source>
</evidence>
<accession>A0A078S3U5</accession>
<evidence type="ECO:0000313" key="5">
    <source>
        <dbReference type="EMBL" id="KDS54515.1"/>
    </source>
</evidence>
<dbReference type="SUPFAM" id="SSF89550">
    <property type="entry name" value="PHP domain-like"/>
    <property type="match status" value="1"/>
</dbReference>
<dbReference type="EC" id="3.1.3.48" evidence="2"/>
<gene>
    <name evidence="6" type="ORF">M094_4144</name>
    <name evidence="5" type="ORF">M094_4306</name>
</gene>
<dbReference type="PANTHER" id="PTHR39181">
    <property type="entry name" value="TYROSINE-PROTEIN PHOSPHATASE YWQE"/>
    <property type="match status" value="1"/>
</dbReference>
<evidence type="ECO:0000256" key="2">
    <source>
        <dbReference type="ARBA" id="ARBA00013064"/>
    </source>
</evidence>
<dbReference type="PATRIC" id="fig|1339349.3.peg.1082"/>
<dbReference type="Pfam" id="PF19567">
    <property type="entry name" value="CpsB_CapC"/>
    <property type="match status" value="1"/>
</dbReference>
<protein>
    <recommendedName>
        <fullName evidence="2">protein-tyrosine-phosphatase</fullName>
        <ecNumber evidence="2">3.1.3.48</ecNumber>
    </recommendedName>
</protein>
<keyword evidence="3" id="KW-0378">Hydrolase</keyword>
<dbReference type="AlphaFoldDB" id="A0A078S3U5"/>
<dbReference type="RefSeq" id="WP_035447926.1">
    <property type="nucleotide sequence ID" value="NZ_JNHN01000107.1"/>
</dbReference>
<dbReference type="PIRSF" id="PIRSF016557">
    <property type="entry name" value="Caps_synth_CpsB"/>
    <property type="match status" value="1"/>
</dbReference>
<proteinExistence type="inferred from homology"/>
<evidence type="ECO:0000256" key="1">
    <source>
        <dbReference type="ARBA" id="ARBA00005750"/>
    </source>
</evidence>
<reference evidence="6 7" key="1">
    <citation type="submission" date="2014-04" db="EMBL/GenBank/DDBJ databases">
        <authorList>
            <person name="Sears C."/>
            <person name="Carroll K."/>
            <person name="Sack B.R."/>
            <person name="Qadri F."/>
            <person name="Myers L.L."/>
            <person name="Chung G.-T."/>
            <person name="Escheverria P."/>
            <person name="Fraser C.M."/>
            <person name="Sadzewicz L."/>
            <person name="Shefchek K.A."/>
            <person name="Tallon L."/>
            <person name="Das S.P."/>
            <person name="Daugherty S."/>
            <person name="Mongodin E.F."/>
        </authorList>
    </citation>
    <scope>NUCLEOTIDE SEQUENCE [LARGE SCALE GENOMIC DNA]</scope>
    <source>
        <strain evidence="6 7">3978 T3 ii</strain>
    </source>
</reference>
<organism evidence="6 7">
    <name type="scientific">Bacteroides uniformis str. 3978 T3 ii</name>
    <dbReference type="NCBI Taxonomy" id="1339349"/>
    <lineage>
        <taxon>Bacteria</taxon>
        <taxon>Pseudomonadati</taxon>
        <taxon>Bacteroidota</taxon>
        <taxon>Bacteroidia</taxon>
        <taxon>Bacteroidales</taxon>
        <taxon>Bacteroidaceae</taxon>
        <taxon>Bacteroides</taxon>
    </lineage>
</organism>
<dbReference type="PANTHER" id="PTHR39181:SF1">
    <property type="entry name" value="TYROSINE-PROTEIN PHOSPHATASE YWQE"/>
    <property type="match status" value="1"/>
</dbReference>
<sequence length="232" mass="26688">MWPFKKRIPLKDSGIFEGFTDYHSHILPGVDDGAQTMEEALETLRLYEELGIKSVWLTPHIMEDMPNTTTHLRERHAELQAAYSGPIKLYLAAENMLDNLFEERLERNDLLPLGENGDHLLVETSYFSPPMGLSNILLRIKAKGYHPILAHPERYVYMGESDYQQLKDMGVKFQLNLPSIAGMYGDRIKKKAMLLLSEKAITHIGTDTHCYNIFQKFICTSITRNVQKLLDF</sequence>
<dbReference type="GO" id="GO:0030145">
    <property type="term" value="F:manganese ion binding"/>
    <property type="evidence" value="ECO:0007669"/>
    <property type="project" value="InterPro"/>
</dbReference>
<evidence type="ECO:0000313" key="6">
    <source>
        <dbReference type="EMBL" id="KDS56174.1"/>
    </source>
</evidence>
<dbReference type="EMBL" id="JNHN01000127">
    <property type="protein sequence ID" value="KDS54515.1"/>
    <property type="molecule type" value="Genomic_DNA"/>
</dbReference>
<dbReference type="GO" id="GO:0004725">
    <property type="term" value="F:protein tyrosine phosphatase activity"/>
    <property type="evidence" value="ECO:0007669"/>
    <property type="project" value="UniProtKB-EC"/>
</dbReference>
<comment type="similarity">
    <text evidence="1">Belongs to the metallo-dependent hydrolases superfamily. CpsB/CapC family.</text>
</comment>
<comment type="caution">
    <text evidence="6">The sequence shown here is derived from an EMBL/GenBank/DDBJ whole genome shotgun (WGS) entry which is preliminary data.</text>
</comment>
<dbReference type="InterPro" id="IPR016195">
    <property type="entry name" value="Pol/histidinol_Pase-like"/>
</dbReference>
<evidence type="ECO:0000256" key="3">
    <source>
        <dbReference type="ARBA" id="ARBA00022801"/>
    </source>
</evidence>
<comment type="catalytic activity">
    <reaction evidence="4">
        <text>O-phospho-L-tyrosyl-[protein] + H2O = L-tyrosyl-[protein] + phosphate</text>
        <dbReference type="Rhea" id="RHEA:10684"/>
        <dbReference type="Rhea" id="RHEA-COMP:10136"/>
        <dbReference type="Rhea" id="RHEA-COMP:20101"/>
        <dbReference type="ChEBI" id="CHEBI:15377"/>
        <dbReference type="ChEBI" id="CHEBI:43474"/>
        <dbReference type="ChEBI" id="CHEBI:46858"/>
        <dbReference type="ChEBI" id="CHEBI:61978"/>
        <dbReference type="EC" id="3.1.3.48"/>
    </reaction>
</comment>
<dbReference type="Gene3D" id="3.20.20.140">
    <property type="entry name" value="Metal-dependent hydrolases"/>
    <property type="match status" value="1"/>
</dbReference>